<dbReference type="RefSeq" id="WP_001059683.1">
    <property type="nucleotide sequence ID" value="NZ_CAWMSS010000002.1"/>
</dbReference>
<evidence type="ECO:0000256" key="4">
    <source>
        <dbReference type="SAM" id="SignalP"/>
    </source>
</evidence>
<feature type="chain" id="PRO_5014410764" evidence="4">
    <location>
        <begin position="23"/>
        <end position="327"/>
    </location>
</feature>
<protein>
    <submittedName>
        <fullName evidence="5">C4-dicarboxylate ABC transporter substrate-binding protein</fullName>
    </submittedName>
</protein>
<accession>A0A2J9VKX5</accession>
<name>A0A2J9VKX5_VIBMI</name>
<comment type="caution">
    <text evidence="5">The sequence shown here is derived from an EMBL/GenBank/DDBJ whole genome shotgun (WGS) entry which is preliminary data.</text>
</comment>
<evidence type="ECO:0000256" key="1">
    <source>
        <dbReference type="ARBA" id="ARBA00009023"/>
    </source>
</evidence>
<sequence length="327" mass="36676">MNNILKLLVLMMPVLLAFSVNAKNYKLATNTPADSPAGELLEDFANNVKEKTDGRVAIKIYWSGALGEQEQYMPQIQNGVIGFGLLSSAALESVDSAFGVLNLPYMFRTLEEYGKTLNSDYIQNDFFPRTKNYNIEILGYLSNGFRSFYTTKPIKQFSDLKGLKLRTIATNTYINMLELFGAVPVPIPFTEVYTAMQQGMVDGAEGSLAGLWEMKYGEVVKYGVRTEQTRLTDFIVVNTDLIDGFKPDDARIVRNEMKKASILSLDKVDRVHGESEKKAVENMGAIITDIDKTPFINAVKPIYEQSLKNETQKPVLESIFALQDRKL</sequence>
<dbReference type="CDD" id="cd13671">
    <property type="entry name" value="PBP2_TRAP_SBP_like_3"/>
    <property type="match status" value="1"/>
</dbReference>
<evidence type="ECO:0000256" key="3">
    <source>
        <dbReference type="ARBA" id="ARBA00022729"/>
    </source>
</evidence>
<dbReference type="NCBIfam" id="NF037995">
    <property type="entry name" value="TRAP_S1"/>
    <property type="match status" value="1"/>
</dbReference>
<dbReference type="PANTHER" id="PTHR33376">
    <property type="match status" value="1"/>
</dbReference>
<organism evidence="5 6">
    <name type="scientific">Vibrio mimicus</name>
    <dbReference type="NCBI Taxonomy" id="674"/>
    <lineage>
        <taxon>Bacteria</taxon>
        <taxon>Pseudomonadati</taxon>
        <taxon>Pseudomonadota</taxon>
        <taxon>Gammaproteobacteria</taxon>
        <taxon>Vibrionales</taxon>
        <taxon>Vibrionaceae</taxon>
        <taxon>Vibrio</taxon>
    </lineage>
</organism>
<dbReference type="Proteomes" id="UP000053748">
    <property type="component" value="Unassembled WGS sequence"/>
</dbReference>
<dbReference type="AlphaFoldDB" id="A0A2J9VKX5"/>
<dbReference type="InterPro" id="IPR038404">
    <property type="entry name" value="TRAP_DctP_sf"/>
</dbReference>
<evidence type="ECO:0000313" key="6">
    <source>
        <dbReference type="Proteomes" id="UP000053748"/>
    </source>
</evidence>
<dbReference type="Gene3D" id="3.40.190.170">
    <property type="entry name" value="Bacterial extracellular solute-binding protein, family 7"/>
    <property type="match status" value="1"/>
</dbReference>
<gene>
    <name evidence="5" type="ORF">AL544_005805</name>
</gene>
<keyword evidence="2" id="KW-0813">Transport</keyword>
<feature type="signal peptide" evidence="4">
    <location>
        <begin position="1"/>
        <end position="22"/>
    </location>
</feature>
<proteinExistence type="inferred from homology"/>
<dbReference type="Pfam" id="PF03480">
    <property type="entry name" value="DctP"/>
    <property type="match status" value="1"/>
</dbReference>
<dbReference type="InterPro" id="IPR018389">
    <property type="entry name" value="DctP_fam"/>
</dbReference>
<comment type="similarity">
    <text evidence="1">Belongs to the bacterial solute-binding protein 7 family.</text>
</comment>
<keyword evidence="3 4" id="KW-0732">Signal</keyword>
<dbReference type="OrthoDB" id="8690069at2"/>
<keyword evidence="6" id="KW-1185">Reference proteome</keyword>
<evidence type="ECO:0000313" key="5">
    <source>
        <dbReference type="EMBL" id="PNM64427.1"/>
    </source>
</evidence>
<reference evidence="5" key="1">
    <citation type="submission" date="2017-12" db="EMBL/GenBank/DDBJ databases">
        <title>FDA dAtabase for Regulatory Grade micrObial Sequences (FDA-ARGOS): Supporting development and validation of Infectious Disease Dx tests.</title>
        <authorList>
            <person name="Hoffmann M."/>
            <person name="Allard M."/>
            <person name="Evans P."/>
            <person name="Brown E."/>
            <person name="Tallon L.J."/>
            <person name="Sadzewicz L."/>
            <person name="Sengamalay N."/>
            <person name="Ott S."/>
            <person name="Godinez A."/>
            <person name="Nagaraj S."/>
            <person name="Vavikolanu K."/>
            <person name="Aluvathingal J."/>
            <person name="Nadendla S."/>
            <person name="Hobson J."/>
            <person name="Sichtig H."/>
        </authorList>
    </citation>
    <scope>NUCLEOTIDE SEQUENCE [LARGE SCALE GENOMIC DNA]</scope>
    <source>
        <strain evidence="5">FDAARGOS_113</strain>
    </source>
</reference>
<dbReference type="STRING" id="674.VM_17740"/>
<dbReference type="GO" id="GO:0055085">
    <property type="term" value="P:transmembrane transport"/>
    <property type="evidence" value="ECO:0007669"/>
    <property type="project" value="InterPro"/>
</dbReference>
<dbReference type="EMBL" id="LOSJ02000001">
    <property type="protein sequence ID" value="PNM64427.1"/>
    <property type="molecule type" value="Genomic_DNA"/>
</dbReference>
<dbReference type="PANTHER" id="PTHR33376:SF7">
    <property type="entry name" value="C4-DICARBOXYLATE-BINDING PROTEIN DCTB"/>
    <property type="match status" value="1"/>
</dbReference>
<evidence type="ECO:0000256" key="2">
    <source>
        <dbReference type="ARBA" id="ARBA00022448"/>
    </source>
</evidence>